<proteinExistence type="predicted"/>
<organism evidence="1 2">
    <name type="scientific">Pistacia integerrima</name>
    <dbReference type="NCBI Taxonomy" id="434235"/>
    <lineage>
        <taxon>Eukaryota</taxon>
        <taxon>Viridiplantae</taxon>
        <taxon>Streptophyta</taxon>
        <taxon>Embryophyta</taxon>
        <taxon>Tracheophyta</taxon>
        <taxon>Spermatophyta</taxon>
        <taxon>Magnoliopsida</taxon>
        <taxon>eudicotyledons</taxon>
        <taxon>Gunneridae</taxon>
        <taxon>Pentapetalae</taxon>
        <taxon>rosids</taxon>
        <taxon>malvids</taxon>
        <taxon>Sapindales</taxon>
        <taxon>Anacardiaceae</taxon>
        <taxon>Pistacia</taxon>
    </lineage>
</organism>
<reference evidence="2" key="1">
    <citation type="journal article" date="2023" name="G3 (Bethesda)">
        <title>Genome assembly and association tests identify interacting loci associated with vigor, precocity, and sex in interspecific pistachio rootstocks.</title>
        <authorList>
            <person name="Palmer W."/>
            <person name="Jacygrad E."/>
            <person name="Sagayaradj S."/>
            <person name="Cavanaugh K."/>
            <person name="Han R."/>
            <person name="Bertier L."/>
            <person name="Beede B."/>
            <person name="Kafkas S."/>
            <person name="Golino D."/>
            <person name="Preece J."/>
            <person name="Michelmore R."/>
        </authorList>
    </citation>
    <scope>NUCLEOTIDE SEQUENCE [LARGE SCALE GENOMIC DNA]</scope>
</reference>
<sequence length="54" mass="6226">MEDMKRLEKFVMMAIWCIQEDPSLRPSMKKGSQMMEGTVEVSIPPDPSSIFSYI</sequence>
<dbReference type="Proteomes" id="UP001163603">
    <property type="component" value="Chromosome 11"/>
</dbReference>
<comment type="caution">
    <text evidence="1">The sequence shown here is derived from an EMBL/GenBank/DDBJ whole genome shotgun (WGS) entry which is preliminary data.</text>
</comment>
<protein>
    <submittedName>
        <fullName evidence="1">Uncharacterized protein</fullName>
    </submittedName>
</protein>
<accession>A0ACC0XQ78</accession>
<keyword evidence="2" id="KW-1185">Reference proteome</keyword>
<dbReference type="EMBL" id="CM047746">
    <property type="protein sequence ID" value="KAJ0020833.1"/>
    <property type="molecule type" value="Genomic_DNA"/>
</dbReference>
<evidence type="ECO:0000313" key="2">
    <source>
        <dbReference type="Proteomes" id="UP001163603"/>
    </source>
</evidence>
<gene>
    <name evidence="1" type="ORF">Pint_31250</name>
</gene>
<evidence type="ECO:0000313" key="1">
    <source>
        <dbReference type="EMBL" id="KAJ0020833.1"/>
    </source>
</evidence>
<name>A0ACC0XQ78_9ROSI</name>